<proteinExistence type="predicted"/>
<dbReference type="EMBL" id="KV919076">
    <property type="protein sequence ID" value="OSX72213.1"/>
    <property type="molecule type" value="Genomic_DNA"/>
</dbReference>
<evidence type="ECO:0000313" key="2">
    <source>
        <dbReference type="EMBL" id="OSX72213.1"/>
    </source>
</evidence>
<name>A0A1X6NV14_PORUM</name>
<dbReference type="AlphaFoldDB" id="A0A1X6NV14"/>
<sequence>MGCRQRPQRRRRRRRRRRRLPARRPLGASNPPAGGSPPSWPSPNPNPPSPTAAARGTSTLPPWRRRRRPSFGRRGGNGKTAWRRCPSTRGSCGSCACG</sequence>
<evidence type="ECO:0000313" key="3">
    <source>
        <dbReference type="Proteomes" id="UP000218209"/>
    </source>
</evidence>
<reference evidence="2 3" key="1">
    <citation type="submission" date="2017-03" db="EMBL/GenBank/DDBJ databases">
        <title>WGS assembly of Porphyra umbilicalis.</title>
        <authorList>
            <person name="Brawley S.H."/>
            <person name="Blouin N.A."/>
            <person name="Ficko-Blean E."/>
            <person name="Wheeler G.L."/>
            <person name="Lohr M."/>
            <person name="Goodson H.V."/>
            <person name="Jenkins J.W."/>
            <person name="Blaby-Haas C.E."/>
            <person name="Helliwell K.E."/>
            <person name="Chan C."/>
            <person name="Marriage T."/>
            <person name="Bhattacharya D."/>
            <person name="Klein A.S."/>
            <person name="Badis Y."/>
            <person name="Brodie J."/>
            <person name="Cao Y."/>
            <person name="Collen J."/>
            <person name="Dittami S.M."/>
            <person name="Gachon C.M."/>
            <person name="Green B.R."/>
            <person name="Karpowicz S."/>
            <person name="Kim J.W."/>
            <person name="Kudahl U."/>
            <person name="Lin S."/>
            <person name="Michel G."/>
            <person name="Mittag M."/>
            <person name="Olson B.J."/>
            <person name="Pangilinan J."/>
            <person name="Peng Y."/>
            <person name="Qiu H."/>
            <person name="Shu S."/>
            <person name="Singer J.T."/>
            <person name="Smith A.G."/>
            <person name="Sprecher B.N."/>
            <person name="Wagner V."/>
            <person name="Wang W."/>
            <person name="Wang Z.-Y."/>
            <person name="Yan J."/>
            <person name="Yarish C."/>
            <person name="Zoeuner-Riek S."/>
            <person name="Zhuang Y."/>
            <person name="Zou Y."/>
            <person name="Lindquist E.A."/>
            <person name="Grimwood J."/>
            <person name="Barry K."/>
            <person name="Rokhsar D.S."/>
            <person name="Schmutz J."/>
            <person name="Stiller J.W."/>
            <person name="Grossman A.R."/>
            <person name="Prochnik S.E."/>
        </authorList>
    </citation>
    <scope>NUCLEOTIDE SEQUENCE [LARGE SCALE GENOMIC DNA]</scope>
    <source>
        <strain evidence="2">4086291</strain>
    </source>
</reference>
<feature type="region of interest" description="Disordered" evidence="1">
    <location>
        <begin position="1"/>
        <end position="98"/>
    </location>
</feature>
<dbReference type="Proteomes" id="UP000218209">
    <property type="component" value="Unassembled WGS sequence"/>
</dbReference>
<gene>
    <name evidence="2" type="ORF">BU14_0457s0006</name>
</gene>
<feature type="compositionally biased region" description="Basic residues" evidence="1">
    <location>
        <begin position="1"/>
        <end position="22"/>
    </location>
</feature>
<evidence type="ECO:0000256" key="1">
    <source>
        <dbReference type="SAM" id="MobiDB-lite"/>
    </source>
</evidence>
<feature type="compositionally biased region" description="Pro residues" evidence="1">
    <location>
        <begin position="34"/>
        <end position="50"/>
    </location>
</feature>
<keyword evidence="3" id="KW-1185">Reference proteome</keyword>
<organism evidence="2 3">
    <name type="scientific">Porphyra umbilicalis</name>
    <name type="common">Purple laver</name>
    <name type="synonym">Red alga</name>
    <dbReference type="NCBI Taxonomy" id="2786"/>
    <lineage>
        <taxon>Eukaryota</taxon>
        <taxon>Rhodophyta</taxon>
        <taxon>Bangiophyceae</taxon>
        <taxon>Bangiales</taxon>
        <taxon>Bangiaceae</taxon>
        <taxon>Porphyra</taxon>
    </lineage>
</organism>
<accession>A0A1X6NV14</accession>
<feature type="compositionally biased region" description="Low complexity" evidence="1">
    <location>
        <begin position="23"/>
        <end position="33"/>
    </location>
</feature>
<protein>
    <submittedName>
        <fullName evidence="2">Uncharacterized protein</fullName>
    </submittedName>
</protein>